<dbReference type="EMBL" id="CP022684">
    <property type="protein sequence ID" value="AUM14290.1"/>
    <property type="molecule type" value="Genomic_DNA"/>
</dbReference>
<evidence type="ECO:0000256" key="2">
    <source>
        <dbReference type="SAM" id="SignalP"/>
    </source>
</evidence>
<dbReference type="InterPro" id="IPR011622">
    <property type="entry name" value="7TMR_DISM_rcpt_extracell_dom2"/>
</dbReference>
<evidence type="ECO:0008006" key="7">
    <source>
        <dbReference type="Google" id="ProtNLM"/>
    </source>
</evidence>
<evidence type="ECO:0000256" key="1">
    <source>
        <dbReference type="SAM" id="Phobius"/>
    </source>
</evidence>
<name>A0A2K9LPY6_9GAMM</name>
<keyword evidence="1" id="KW-0472">Membrane</keyword>
<dbReference type="KEGG" id="kak:Kalk_18490"/>
<sequence length="572" mass="65158">MRWLVVLFSCLIVFPVVLAKHHGHTDASFSLDIRHALDSDHLTTIEDAIAYDWGSADPSKVNYGSSSSGHWFYFEMPLVQLADGESVVVEVHYPTVDYLAFYVVDERGQITQNYVTGTDFPFDSRPIWDDDYSFPVNPALDGRRVFIHAKTSNSLQMPIRIYSEQDFYEKEEWNLILWGAYYGTMLVMAVYSLMNGLIIRERLYFYYSIYVASTALFESSLNGHGFAYLWPDAPAFNNASITLFFCLYSCFGTAFALTLLDARRYSPRLYVLGQGVIAGGIVLGMISIVSLNDYAFYATYLALAFASVMMALGIKSVADGHFLGWYFVVGWSVLLISIGIFSLNLLGYLPSNVLIYHSKEIGSVFEIIVFSLAMSAIYRHEKAERSRINITLDMMKQRLQKRINIVNNKSGFLEIPQLEKHLKDIRDLDRRIHSELGRVLVISVMVIDKTTHRPDYIALGDCLKALFNSRITVFPFKTATEGLPGEVTVLLFPLHNKFEAEGVIERVEQWNFALGEQYDLHFGYAISHLTDKYDVDYIEESFHYLEEAVHKKSMSYSIDDTLTFVHRNGVTA</sequence>
<keyword evidence="1" id="KW-0812">Transmembrane</keyword>
<evidence type="ECO:0000259" key="3">
    <source>
        <dbReference type="Pfam" id="PF07695"/>
    </source>
</evidence>
<gene>
    <name evidence="5" type="ORF">Kalk_18490</name>
</gene>
<protein>
    <recommendedName>
        <fullName evidence="7">7TM-DISM receptor extracellular domain-containing protein</fullName>
    </recommendedName>
</protein>
<evidence type="ECO:0000313" key="6">
    <source>
        <dbReference type="Proteomes" id="UP000235116"/>
    </source>
</evidence>
<feature type="transmembrane region" description="Helical" evidence="1">
    <location>
        <begin position="203"/>
        <end position="221"/>
    </location>
</feature>
<organism evidence="5 6">
    <name type="scientific">Ketobacter alkanivorans</name>
    <dbReference type="NCBI Taxonomy" id="1917421"/>
    <lineage>
        <taxon>Bacteria</taxon>
        <taxon>Pseudomonadati</taxon>
        <taxon>Pseudomonadota</taxon>
        <taxon>Gammaproteobacteria</taxon>
        <taxon>Pseudomonadales</taxon>
        <taxon>Ketobacteraceae</taxon>
        <taxon>Ketobacter</taxon>
    </lineage>
</organism>
<feature type="signal peptide" evidence="2">
    <location>
        <begin position="1"/>
        <end position="19"/>
    </location>
</feature>
<feature type="transmembrane region" description="Helical" evidence="1">
    <location>
        <begin position="326"/>
        <end position="349"/>
    </location>
</feature>
<feature type="transmembrane region" description="Helical" evidence="1">
    <location>
        <begin position="361"/>
        <end position="378"/>
    </location>
</feature>
<evidence type="ECO:0000313" key="5">
    <source>
        <dbReference type="EMBL" id="AUM14290.1"/>
    </source>
</evidence>
<feature type="transmembrane region" description="Helical" evidence="1">
    <location>
        <begin position="173"/>
        <end position="191"/>
    </location>
</feature>
<dbReference type="InterPro" id="IPR011623">
    <property type="entry name" value="7TMR_DISM_rcpt_extracell_dom1"/>
</dbReference>
<feature type="domain" description="7TM-DISM receptor extracellular" evidence="3">
    <location>
        <begin position="176"/>
        <end position="375"/>
    </location>
</feature>
<feature type="domain" description="7TM-DISM receptor extracellular" evidence="4">
    <location>
        <begin position="37"/>
        <end position="163"/>
    </location>
</feature>
<reference evidence="6" key="1">
    <citation type="submission" date="2017-08" db="EMBL/GenBank/DDBJ databases">
        <title>Direct submision.</title>
        <authorList>
            <person name="Kim S.-J."/>
            <person name="Rhee S.-K."/>
        </authorList>
    </citation>
    <scope>NUCLEOTIDE SEQUENCE [LARGE SCALE GENOMIC DNA]</scope>
    <source>
        <strain evidence="6">GI5</strain>
    </source>
</reference>
<dbReference type="Pfam" id="PF07696">
    <property type="entry name" value="7TMR-DISMED2"/>
    <property type="match status" value="1"/>
</dbReference>
<dbReference type="AlphaFoldDB" id="A0A2K9LPY6"/>
<keyword evidence="2" id="KW-0732">Signal</keyword>
<evidence type="ECO:0000259" key="4">
    <source>
        <dbReference type="Pfam" id="PF07696"/>
    </source>
</evidence>
<dbReference type="Proteomes" id="UP000235116">
    <property type="component" value="Chromosome"/>
</dbReference>
<keyword evidence="1" id="KW-1133">Transmembrane helix</keyword>
<dbReference type="RefSeq" id="WP_101895664.1">
    <property type="nucleotide sequence ID" value="NZ_CP022684.1"/>
</dbReference>
<keyword evidence="6" id="KW-1185">Reference proteome</keyword>
<proteinExistence type="predicted"/>
<accession>A0A2K9LPY6</accession>
<dbReference type="OrthoDB" id="6231at2"/>
<feature type="transmembrane region" description="Helical" evidence="1">
    <location>
        <begin position="241"/>
        <end position="262"/>
    </location>
</feature>
<feature type="chain" id="PRO_5014662424" description="7TM-DISM receptor extracellular domain-containing protein" evidence="2">
    <location>
        <begin position="20"/>
        <end position="572"/>
    </location>
</feature>
<feature type="transmembrane region" description="Helical" evidence="1">
    <location>
        <begin position="269"/>
        <end position="288"/>
    </location>
</feature>
<dbReference type="Gene3D" id="2.60.40.2380">
    <property type="match status" value="1"/>
</dbReference>
<feature type="transmembrane region" description="Helical" evidence="1">
    <location>
        <begin position="294"/>
        <end position="314"/>
    </location>
</feature>
<dbReference type="Pfam" id="PF07695">
    <property type="entry name" value="7TMR-DISM_7TM"/>
    <property type="match status" value="1"/>
</dbReference>